<dbReference type="AlphaFoldDB" id="A0A318GWS6"/>
<protein>
    <recommendedName>
        <fullName evidence="2">histidine kinase</fullName>
        <ecNumber evidence="2">2.7.13.3</ecNumber>
    </recommendedName>
</protein>
<dbReference type="InterPro" id="IPR004358">
    <property type="entry name" value="Sig_transdc_His_kin-like_C"/>
</dbReference>
<dbReference type="Gene3D" id="3.30.565.10">
    <property type="entry name" value="Histidine kinase-like ATPase, C-terminal domain"/>
    <property type="match status" value="1"/>
</dbReference>
<dbReference type="CDD" id="cd16917">
    <property type="entry name" value="HATPase_UhpB-NarQ-NarX-like"/>
    <property type="match status" value="1"/>
</dbReference>
<evidence type="ECO:0000256" key="6">
    <source>
        <dbReference type="SAM" id="Phobius"/>
    </source>
</evidence>
<keyword evidence="6" id="KW-1133">Transmembrane helix</keyword>
<comment type="catalytic activity">
    <reaction evidence="1">
        <text>ATP + protein L-histidine = ADP + protein N-phospho-L-histidine.</text>
        <dbReference type="EC" id="2.7.13.3"/>
    </reaction>
</comment>
<organism evidence="8 9">
    <name type="scientific">Sphaerotilus hippei</name>
    <dbReference type="NCBI Taxonomy" id="744406"/>
    <lineage>
        <taxon>Bacteria</taxon>
        <taxon>Pseudomonadati</taxon>
        <taxon>Pseudomonadota</taxon>
        <taxon>Betaproteobacteria</taxon>
        <taxon>Burkholderiales</taxon>
        <taxon>Sphaerotilaceae</taxon>
        <taxon>Sphaerotilus</taxon>
    </lineage>
</organism>
<evidence type="ECO:0000313" key="9">
    <source>
        <dbReference type="Proteomes" id="UP000247811"/>
    </source>
</evidence>
<dbReference type="PROSITE" id="PS50109">
    <property type="entry name" value="HIS_KIN"/>
    <property type="match status" value="1"/>
</dbReference>
<evidence type="ECO:0000259" key="7">
    <source>
        <dbReference type="PROSITE" id="PS50109"/>
    </source>
</evidence>
<dbReference type="Proteomes" id="UP000247811">
    <property type="component" value="Unassembled WGS sequence"/>
</dbReference>
<dbReference type="Pfam" id="PF02518">
    <property type="entry name" value="HATPase_c"/>
    <property type="match status" value="1"/>
</dbReference>
<keyword evidence="3" id="KW-0808">Transferase</keyword>
<dbReference type="GO" id="GO:0000160">
    <property type="term" value="P:phosphorelay signal transduction system"/>
    <property type="evidence" value="ECO:0007669"/>
    <property type="project" value="UniProtKB-KW"/>
</dbReference>
<evidence type="ECO:0000256" key="3">
    <source>
        <dbReference type="ARBA" id="ARBA00022679"/>
    </source>
</evidence>
<name>A0A318GWS6_9BURK</name>
<dbReference type="PANTHER" id="PTHR24421">
    <property type="entry name" value="NITRATE/NITRITE SENSOR PROTEIN NARX-RELATED"/>
    <property type="match status" value="1"/>
</dbReference>
<keyword evidence="6" id="KW-0472">Membrane</keyword>
<dbReference type="InterPro" id="IPR005467">
    <property type="entry name" value="His_kinase_dom"/>
</dbReference>
<dbReference type="OrthoDB" id="8697484at2"/>
<evidence type="ECO:0000256" key="5">
    <source>
        <dbReference type="ARBA" id="ARBA00023012"/>
    </source>
</evidence>
<feature type="transmembrane region" description="Helical" evidence="6">
    <location>
        <begin position="362"/>
        <end position="382"/>
    </location>
</feature>
<evidence type="ECO:0000256" key="2">
    <source>
        <dbReference type="ARBA" id="ARBA00012438"/>
    </source>
</evidence>
<evidence type="ECO:0000256" key="4">
    <source>
        <dbReference type="ARBA" id="ARBA00022777"/>
    </source>
</evidence>
<feature type="transmembrane region" description="Helical" evidence="6">
    <location>
        <begin position="307"/>
        <end position="323"/>
    </location>
</feature>
<evidence type="ECO:0000313" key="8">
    <source>
        <dbReference type="EMBL" id="PXW93838.1"/>
    </source>
</evidence>
<dbReference type="SMART" id="SM00387">
    <property type="entry name" value="HATPase_c"/>
    <property type="match status" value="1"/>
</dbReference>
<reference evidence="8 9" key="1">
    <citation type="submission" date="2018-05" db="EMBL/GenBank/DDBJ databases">
        <title>Genomic Encyclopedia of Type Strains, Phase IV (KMG-IV): sequencing the most valuable type-strain genomes for metagenomic binning, comparative biology and taxonomic classification.</title>
        <authorList>
            <person name="Goeker M."/>
        </authorList>
    </citation>
    <scope>NUCLEOTIDE SEQUENCE [LARGE SCALE GENOMIC DNA]</scope>
    <source>
        <strain evidence="8 9">DSM 566</strain>
    </source>
</reference>
<keyword evidence="9" id="KW-1185">Reference proteome</keyword>
<gene>
    <name evidence="8" type="ORF">C7444_11744</name>
</gene>
<feature type="domain" description="Histidine kinase" evidence="7">
    <location>
        <begin position="430"/>
        <end position="644"/>
    </location>
</feature>
<keyword evidence="5" id="KW-0902">Two-component regulatory system</keyword>
<dbReference type="PANTHER" id="PTHR24421:SF63">
    <property type="entry name" value="SENSOR HISTIDINE KINASE DESK"/>
    <property type="match status" value="1"/>
</dbReference>
<keyword evidence="4 8" id="KW-0418">Kinase</keyword>
<dbReference type="InterPro" id="IPR036890">
    <property type="entry name" value="HATPase_C_sf"/>
</dbReference>
<feature type="transmembrane region" description="Helical" evidence="6">
    <location>
        <begin position="217"/>
        <end position="239"/>
    </location>
</feature>
<feature type="transmembrane region" description="Helical" evidence="6">
    <location>
        <begin position="394"/>
        <end position="414"/>
    </location>
</feature>
<comment type="caution">
    <text evidence="8">The sequence shown here is derived from an EMBL/GenBank/DDBJ whole genome shotgun (WGS) entry which is preliminary data.</text>
</comment>
<dbReference type="SUPFAM" id="SSF55874">
    <property type="entry name" value="ATPase domain of HSP90 chaperone/DNA topoisomerase II/histidine kinase"/>
    <property type="match status" value="1"/>
</dbReference>
<feature type="transmembrane region" description="Helical" evidence="6">
    <location>
        <begin position="277"/>
        <end position="295"/>
    </location>
</feature>
<dbReference type="InterPro" id="IPR050482">
    <property type="entry name" value="Sensor_HK_TwoCompSys"/>
</dbReference>
<dbReference type="InterPro" id="IPR003594">
    <property type="entry name" value="HATPase_dom"/>
</dbReference>
<feature type="transmembrane region" description="Helical" evidence="6">
    <location>
        <begin position="245"/>
        <end position="265"/>
    </location>
</feature>
<dbReference type="EMBL" id="QJJS01000017">
    <property type="protein sequence ID" value="PXW93838.1"/>
    <property type="molecule type" value="Genomic_DNA"/>
</dbReference>
<sequence length="644" mass="70207">MPDTVVLDSPPAPRRRLLTLLEKAVAALHPARWGALVLALVLVGAWATHWWSPAPATALLRMQHAQQIVTTTGGQALERSTTLVQLPFRQTRSLPPEQTLWFRWNLDLKAAADPRSGLSGVYFEQICGAARIWFNGRLMFERGRLNAPDAADCLEPILVALPADLLHAGRNQLDLQLAAHGVPQVVSASHAGLVSPVLMGDYRTLDQMRRHQQAFNVSATMALATVVACVGLAALGLGVASQLPYLGYFGAASLGWALVCALMLGATLPLPPLWTQWLMSTVVPPVAVAGMLFLLRYCGLRLSGLELSMALQCLVVPLSLLVAGPERLHMVAPPWFMILAIEMLVTIGAFLHRAWALSRPDFWVGATALMAGAVTLLSEWLLPDGPVLLVGKHAISVLLITMFAGMVWRMQLLFQSALQAAEQARQMAERRAHDVQADMEQNFGQMAELRVEQVTARERKRIAADLHDDLGAKLLTIVHTSESERIATLAREALEEMRLSVRGLTGRAVQLGDAIGDWRSEVMMRLSQGGVELAWDTPDDLLMSERALSARAYVQTTRILREAVSNVLKHSGGSNCEISIRLEANDFELIISDNGKGIPMELDGKLDRGHGMSTMKGRAKQLQGQCLVESGPGYGTTIRLTLPL</sequence>
<proteinExistence type="predicted"/>
<feature type="transmembrane region" description="Helical" evidence="6">
    <location>
        <begin position="335"/>
        <end position="356"/>
    </location>
</feature>
<dbReference type="GO" id="GO:0004673">
    <property type="term" value="F:protein histidine kinase activity"/>
    <property type="evidence" value="ECO:0007669"/>
    <property type="project" value="UniProtKB-EC"/>
</dbReference>
<dbReference type="EC" id="2.7.13.3" evidence="2"/>
<accession>A0A318GWS6</accession>
<dbReference type="PRINTS" id="PR00344">
    <property type="entry name" value="BCTRLSENSOR"/>
</dbReference>
<keyword evidence="6" id="KW-0812">Transmembrane</keyword>
<dbReference type="RefSeq" id="WP_110401834.1">
    <property type="nucleotide sequence ID" value="NZ_QJJS01000017.1"/>
</dbReference>
<evidence type="ECO:0000256" key="1">
    <source>
        <dbReference type="ARBA" id="ARBA00000085"/>
    </source>
</evidence>